<evidence type="ECO:0000313" key="3">
    <source>
        <dbReference type="EMBL" id="MDJ1184947.1"/>
    </source>
</evidence>
<keyword evidence="4" id="KW-1185">Reference proteome</keyword>
<feature type="transmembrane region" description="Helical" evidence="1">
    <location>
        <begin position="62"/>
        <end position="84"/>
    </location>
</feature>
<dbReference type="InterPro" id="IPR014729">
    <property type="entry name" value="Rossmann-like_a/b/a_fold"/>
</dbReference>
<sequence>MIFSLLTRLLLWLLIAGISYAILLKWLPQKYYTWLGGIIIFVLIASNFWNPGTVIVSDIWRLLTAPLTPLGLSACLILSGMLYFKENEMQKPGKSLLWSGFAVLIIFSIPIVAYSMATYAEWDLIIQAQERASICQTSCPDLALQNVRAIVLLGQDTTETIKPKVGSGTAQTTIEYQPIQLRDRGNSLFYTVQIFWSEIAEKRDPLVLVTGGYRFQVLPNTGPAPPSEAEDIAQLLEELGVHPSNLRPISQGDNLYRSAVEVKKILTDQGLQGTPVLLVTSALQMRRAQLTFTQLGVPTLARPTDFITLQPRVNWRQIRLYDIIPSAEALSLSSQVTNEYLATIYYFLRGWLSPFL</sequence>
<dbReference type="InterPro" id="IPR051599">
    <property type="entry name" value="Cell_Envelope_Assoc"/>
</dbReference>
<keyword evidence="1" id="KW-0812">Transmembrane</keyword>
<evidence type="ECO:0000256" key="1">
    <source>
        <dbReference type="SAM" id="Phobius"/>
    </source>
</evidence>
<reference evidence="3 4" key="1">
    <citation type="submission" date="2023-01" db="EMBL/GenBank/DDBJ databases">
        <title>Novel diversity within Roseofilum (Cyanobacteria; Desertifilaceae) from marine benthic mats with descriptions of four novel species.</title>
        <authorList>
            <person name="Wang Y."/>
            <person name="Berthold D.E."/>
            <person name="Hu J."/>
            <person name="Lefler F.W."/>
            <person name="Laughinghouse H.D. IV."/>
        </authorList>
    </citation>
    <scope>NUCLEOTIDE SEQUENCE [LARGE SCALE GENOMIC DNA]</scope>
    <source>
        <strain evidence="3 4">BLCC-M143</strain>
    </source>
</reference>
<name>A0ABT7C0H6_9CYAN</name>
<dbReference type="InterPro" id="IPR003848">
    <property type="entry name" value="DUF218"/>
</dbReference>
<dbReference type="Gene3D" id="3.40.50.620">
    <property type="entry name" value="HUPs"/>
    <property type="match status" value="1"/>
</dbReference>
<proteinExistence type="predicted"/>
<feature type="transmembrane region" description="Helical" evidence="1">
    <location>
        <begin position="31"/>
        <end position="50"/>
    </location>
</feature>
<gene>
    <name evidence="3" type="ORF">PMH09_17300</name>
</gene>
<keyword evidence="1" id="KW-1133">Transmembrane helix</keyword>
<dbReference type="CDD" id="cd06259">
    <property type="entry name" value="YdcF-like"/>
    <property type="match status" value="1"/>
</dbReference>
<dbReference type="Pfam" id="PF02698">
    <property type="entry name" value="DUF218"/>
    <property type="match status" value="1"/>
</dbReference>
<evidence type="ECO:0000313" key="4">
    <source>
        <dbReference type="Proteomes" id="UP001232992"/>
    </source>
</evidence>
<accession>A0ABT7C0H6</accession>
<feature type="transmembrane region" description="Helical" evidence="1">
    <location>
        <begin position="96"/>
        <end position="117"/>
    </location>
</feature>
<organism evidence="3 4">
    <name type="scientific">Roseofilum casamattae BLCC-M143</name>
    <dbReference type="NCBI Taxonomy" id="3022442"/>
    <lineage>
        <taxon>Bacteria</taxon>
        <taxon>Bacillati</taxon>
        <taxon>Cyanobacteriota</taxon>
        <taxon>Cyanophyceae</taxon>
        <taxon>Desertifilales</taxon>
        <taxon>Desertifilaceae</taxon>
        <taxon>Roseofilum</taxon>
        <taxon>Roseofilum casamattae</taxon>
    </lineage>
</organism>
<dbReference type="Proteomes" id="UP001232992">
    <property type="component" value="Unassembled WGS sequence"/>
</dbReference>
<protein>
    <submittedName>
        <fullName evidence="3">YdcF family protein</fullName>
    </submittedName>
</protein>
<dbReference type="RefSeq" id="WP_283759602.1">
    <property type="nucleotide sequence ID" value="NZ_JAQOSQ010000023.1"/>
</dbReference>
<keyword evidence="1" id="KW-0472">Membrane</keyword>
<feature type="domain" description="DUF218" evidence="2">
    <location>
        <begin position="149"/>
        <end position="342"/>
    </location>
</feature>
<comment type="caution">
    <text evidence="3">The sequence shown here is derived from an EMBL/GenBank/DDBJ whole genome shotgun (WGS) entry which is preliminary data.</text>
</comment>
<dbReference type="EMBL" id="JAQOSQ010000023">
    <property type="protein sequence ID" value="MDJ1184947.1"/>
    <property type="molecule type" value="Genomic_DNA"/>
</dbReference>
<dbReference type="PANTHER" id="PTHR30336">
    <property type="entry name" value="INNER MEMBRANE PROTEIN, PROBABLE PERMEASE"/>
    <property type="match status" value="1"/>
</dbReference>
<evidence type="ECO:0000259" key="2">
    <source>
        <dbReference type="Pfam" id="PF02698"/>
    </source>
</evidence>
<dbReference type="PANTHER" id="PTHR30336:SF4">
    <property type="entry name" value="ENVELOPE BIOGENESIS FACTOR ELYC"/>
    <property type="match status" value="1"/>
</dbReference>